<comment type="catalytic activity">
    <reaction evidence="14">
        <text>pyridoxine + ATP = pyridoxine 5'-phosphate + ADP + H(+)</text>
        <dbReference type="Rhea" id="RHEA:25108"/>
        <dbReference type="ChEBI" id="CHEBI:15378"/>
        <dbReference type="ChEBI" id="CHEBI:16709"/>
        <dbReference type="ChEBI" id="CHEBI:30616"/>
        <dbReference type="ChEBI" id="CHEBI:58589"/>
        <dbReference type="ChEBI" id="CHEBI:456216"/>
        <dbReference type="EC" id="2.7.1.35"/>
    </reaction>
    <physiologicalReaction direction="left-to-right" evidence="14">
        <dbReference type="Rhea" id="RHEA:25109"/>
    </physiologicalReaction>
</comment>
<evidence type="ECO:0000256" key="3">
    <source>
        <dbReference type="ARBA" id="ARBA00005210"/>
    </source>
</evidence>
<dbReference type="NCBIfam" id="TIGR00687">
    <property type="entry name" value="pyridox_kin"/>
    <property type="match status" value="1"/>
</dbReference>
<dbReference type="CDD" id="cd01173">
    <property type="entry name" value="pyridoxal_pyridoxamine_kinase"/>
    <property type="match status" value="1"/>
</dbReference>
<dbReference type="AlphaFoldDB" id="A0A0X3PX01"/>
<dbReference type="PANTHER" id="PTHR10534:SF2">
    <property type="entry name" value="PYRIDOXAL KINASE"/>
    <property type="match status" value="1"/>
</dbReference>
<evidence type="ECO:0000256" key="13">
    <source>
        <dbReference type="ARBA" id="ARBA00047377"/>
    </source>
</evidence>
<evidence type="ECO:0000256" key="1">
    <source>
        <dbReference type="ARBA" id="ARBA00004750"/>
    </source>
</evidence>
<reference evidence="16" key="1">
    <citation type="submission" date="2016-01" db="EMBL/GenBank/DDBJ databases">
        <title>Reference transcriptome for the parasite Schistocephalus solidus: insights into the molecular evolution of parasitism.</title>
        <authorList>
            <person name="Hebert F.O."/>
            <person name="Grambauer S."/>
            <person name="Barber I."/>
            <person name="Landry C.R."/>
            <person name="Aubin-Horth N."/>
        </authorList>
    </citation>
    <scope>NUCLEOTIDE SEQUENCE</scope>
</reference>
<evidence type="ECO:0000256" key="4">
    <source>
        <dbReference type="ARBA" id="ARBA00008805"/>
    </source>
</evidence>
<comment type="catalytic activity">
    <reaction evidence="13">
        <text>pyridoxal + ATP = pyridoxal 5'-phosphate + ADP + H(+)</text>
        <dbReference type="Rhea" id="RHEA:10224"/>
        <dbReference type="ChEBI" id="CHEBI:15378"/>
        <dbReference type="ChEBI" id="CHEBI:17310"/>
        <dbReference type="ChEBI" id="CHEBI:30616"/>
        <dbReference type="ChEBI" id="CHEBI:456216"/>
        <dbReference type="ChEBI" id="CHEBI:597326"/>
        <dbReference type="EC" id="2.7.1.35"/>
    </reaction>
    <physiologicalReaction direction="left-to-right" evidence="13">
        <dbReference type="Rhea" id="RHEA:10225"/>
    </physiologicalReaction>
</comment>
<feature type="domain" description="Pyridoxamine kinase/Phosphomethylpyrimidine kinase" evidence="15">
    <location>
        <begin position="86"/>
        <end position="200"/>
    </location>
</feature>
<keyword evidence="9 16" id="KW-0418">Kinase</keyword>
<comment type="similarity">
    <text evidence="4">Belongs to the pyridoxine kinase family.</text>
</comment>
<dbReference type="InterPro" id="IPR029056">
    <property type="entry name" value="Ribokinase-like"/>
</dbReference>
<dbReference type="GO" id="GO:0005829">
    <property type="term" value="C:cytosol"/>
    <property type="evidence" value="ECO:0007669"/>
    <property type="project" value="TreeGrafter"/>
</dbReference>
<comment type="pathway">
    <text evidence="1">Cofactor metabolism; pyridoxal 5'-phosphate salvage; pyridoxamine 5'-phosphate from pyridoxamine: step 1/1.</text>
</comment>
<dbReference type="SUPFAM" id="SSF53613">
    <property type="entry name" value="Ribokinase-like"/>
    <property type="match status" value="1"/>
</dbReference>
<protein>
    <recommendedName>
        <fullName evidence="6">Pyridoxal kinase</fullName>
        <ecNumber evidence="5">2.7.1.35</ecNumber>
    </recommendedName>
    <alternativeName>
        <fullName evidence="11">Pyridoxine kinase</fullName>
    </alternativeName>
</protein>
<evidence type="ECO:0000256" key="9">
    <source>
        <dbReference type="ARBA" id="ARBA00022777"/>
    </source>
</evidence>
<keyword evidence="10" id="KW-0067">ATP-binding</keyword>
<comment type="pathway">
    <text evidence="3">Cofactor metabolism; pyridoxal 5'-phosphate salvage; pyridoxal 5'-phosphate from pyridoxal: step 1/1.</text>
</comment>
<dbReference type="EC" id="2.7.1.35" evidence="5"/>
<gene>
    <name evidence="16" type="primary">PDXK</name>
    <name evidence="16" type="ORF">TR127347</name>
</gene>
<keyword evidence="7" id="KW-0808">Transferase</keyword>
<evidence type="ECO:0000256" key="5">
    <source>
        <dbReference type="ARBA" id="ARBA00012104"/>
    </source>
</evidence>
<dbReference type="Pfam" id="PF08543">
    <property type="entry name" value="Phos_pyr_kin"/>
    <property type="match status" value="1"/>
</dbReference>
<dbReference type="EMBL" id="GEEE01008598">
    <property type="protein sequence ID" value="JAP54627.1"/>
    <property type="molecule type" value="Transcribed_RNA"/>
</dbReference>
<comment type="pathway">
    <text evidence="2">Cofactor metabolism; pyridoxal 5'-phosphate salvage; pyridoxine 5'-phosphate from pyridoxine: step 1/1.</text>
</comment>
<organism evidence="16">
    <name type="scientific">Schistocephalus solidus</name>
    <name type="common">Tapeworm</name>
    <dbReference type="NCBI Taxonomy" id="70667"/>
    <lineage>
        <taxon>Eukaryota</taxon>
        <taxon>Metazoa</taxon>
        <taxon>Spiralia</taxon>
        <taxon>Lophotrochozoa</taxon>
        <taxon>Platyhelminthes</taxon>
        <taxon>Cestoda</taxon>
        <taxon>Eucestoda</taxon>
        <taxon>Diphyllobothriidea</taxon>
        <taxon>Diphyllobothriidae</taxon>
        <taxon>Schistocephalus</taxon>
    </lineage>
</organism>
<dbReference type="GO" id="GO:0008478">
    <property type="term" value="F:pyridoxal kinase activity"/>
    <property type="evidence" value="ECO:0007669"/>
    <property type="project" value="UniProtKB-EC"/>
</dbReference>
<comment type="catalytic activity">
    <reaction evidence="12">
        <text>pyridoxamine + ATP = pyridoxamine 5'-phosphate + ADP + H(+)</text>
        <dbReference type="Rhea" id="RHEA:25104"/>
        <dbReference type="ChEBI" id="CHEBI:15378"/>
        <dbReference type="ChEBI" id="CHEBI:30616"/>
        <dbReference type="ChEBI" id="CHEBI:57761"/>
        <dbReference type="ChEBI" id="CHEBI:58451"/>
        <dbReference type="ChEBI" id="CHEBI:456216"/>
        <dbReference type="EC" id="2.7.1.35"/>
    </reaction>
    <physiologicalReaction direction="left-to-right" evidence="12">
        <dbReference type="Rhea" id="RHEA:25105"/>
    </physiologicalReaction>
</comment>
<dbReference type="Gene3D" id="3.40.1190.20">
    <property type="match status" value="1"/>
</dbReference>
<evidence type="ECO:0000256" key="10">
    <source>
        <dbReference type="ARBA" id="ARBA00022840"/>
    </source>
</evidence>
<name>A0A0X3PX01_SCHSO</name>
<accession>A0A0X3PX01</accession>
<dbReference type="InterPro" id="IPR004625">
    <property type="entry name" value="PyrdxlKinase"/>
</dbReference>
<evidence type="ECO:0000256" key="12">
    <source>
        <dbReference type="ARBA" id="ARBA00047310"/>
    </source>
</evidence>
<dbReference type="UniPathway" id="UPA01068">
    <property type="reaction ID" value="UER00298"/>
</dbReference>
<evidence type="ECO:0000256" key="2">
    <source>
        <dbReference type="ARBA" id="ARBA00004835"/>
    </source>
</evidence>
<sequence length="340" mass="37918">MSFINNMKETLEDKRVLSIQSHVVYGYVGNRSSVFPLQLLKYEVDSINSVQLSNHTQYEKCTGQILSSDDLKTIFDSLKANGINKYAAILTGYVGDVKFLKMLGSIIKDLKAANPSAKYYCDPVLGDNGKIYVPEELIPVYKTVILQLADVLLPNQFEAELLTGCKISDEASAIECMDMLHDYGIPTVIFSSTELHNADERGRLLTGYVSHRADLAAERRSNQSLEKLDMLGKKTATAQRIRITFPQLPGVFFGTGDLFSALTLAYLERDGPMPDLKKVFYKVQCTMQSVLRRTIKHAESLRADPNCPLPYSACYELRLIQSAMDILSPPECSSVTVMDV</sequence>
<evidence type="ECO:0000313" key="16">
    <source>
        <dbReference type="EMBL" id="JAP54627.1"/>
    </source>
</evidence>
<dbReference type="GO" id="GO:0005524">
    <property type="term" value="F:ATP binding"/>
    <property type="evidence" value="ECO:0007669"/>
    <property type="project" value="UniProtKB-KW"/>
</dbReference>
<evidence type="ECO:0000256" key="11">
    <source>
        <dbReference type="ARBA" id="ARBA00032808"/>
    </source>
</evidence>
<dbReference type="GO" id="GO:0009443">
    <property type="term" value="P:pyridoxal 5'-phosphate salvage"/>
    <property type="evidence" value="ECO:0007669"/>
    <property type="project" value="InterPro"/>
</dbReference>
<keyword evidence="8" id="KW-0547">Nucleotide-binding</keyword>
<evidence type="ECO:0000256" key="8">
    <source>
        <dbReference type="ARBA" id="ARBA00022741"/>
    </source>
</evidence>
<evidence type="ECO:0000256" key="14">
    <source>
        <dbReference type="ARBA" id="ARBA00048524"/>
    </source>
</evidence>
<evidence type="ECO:0000256" key="6">
    <source>
        <dbReference type="ARBA" id="ARBA00018134"/>
    </source>
</evidence>
<dbReference type="PANTHER" id="PTHR10534">
    <property type="entry name" value="PYRIDOXAL KINASE"/>
    <property type="match status" value="1"/>
</dbReference>
<evidence type="ECO:0000259" key="15">
    <source>
        <dbReference type="Pfam" id="PF08543"/>
    </source>
</evidence>
<proteinExistence type="inferred from homology"/>
<dbReference type="InterPro" id="IPR013749">
    <property type="entry name" value="PM/HMP-P_kinase-1"/>
</dbReference>
<evidence type="ECO:0000256" key="7">
    <source>
        <dbReference type="ARBA" id="ARBA00022679"/>
    </source>
</evidence>